<sequence length="364" mass="42234">MINFLRNIIVSRSSKMLSYAEFISLVLYHPIYGYYMRKRIKIGSEGDFITSSNVSDIYGRTIAKWYAAIVEEYGINPQICELGAGNGRFAKAFIDEWHEKYRQPLQYYILETSPYHRELQRKSLSFGETVKQIESFDEITPFSGLVFSNELFDALPVHVVEKKQGQLFEVMIGMEGNELVEKAVILQNEQLLSFLKKYQLTLNEGQRIEIPLEMERFLENIAKSLEKGLVVTVDYGYTTEEWMDISRRNGSLRGYYKHQLVKNVLERPGEMDITSHVHFDALIQKGEEVGLHFLSKQRQDEFLLSTGILNELTEHHDPNPFSQVSKRNRAIRSLIMPGSMSSFFHVIMQQKGYSFKVDDLFKCS</sequence>
<dbReference type="SUPFAM" id="SSF53335">
    <property type="entry name" value="S-adenosyl-L-methionine-dependent methyltransferases"/>
    <property type="match status" value="1"/>
</dbReference>
<keyword evidence="2 4" id="KW-0808">Transferase</keyword>
<keyword evidence="1 4" id="KW-0489">Methyltransferase</keyword>
<keyword evidence="5" id="KW-1185">Reference proteome</keyword>
<dbReference type="EMBL" id="JACEIO010000002">
    <property type="protein sequence ID" value="MBA4535810.1"/>
    <property type="molecule type" value="Genomic_DNA"/>
</dbReference>
<evidence type="ECO:0000256" key="1">
    <source>
        <dbReference type="ARBA" id="ARBA00022603"/>
    </source>
</evidence>
<dbReference type="InterPro" id="IPR038375">
    <property type="entry name" value="NDUFAF7_sf"/>
</dbReference>
<reference evidence="4 5" key="1">
    <citation type="submission" date="2020-02" db="EMBL/GenBank/DDBJ databases">
        <title>Bacillus aquiflavi sp. nov., isolated from yellow water of strong flavor Chinese baijiu in Yibin region of China.</title>
        <authorList>
            <person name="Xie J."/>
        </authorList>
    </citation>
    <scope>NUCLEOTIDE SEQUENCE [LARGE SCALE GENOMIC DNA]</scope>
    <source>
        <strain evidence="4 5">3H-10</strain>
    </source>
</reference>
<evidence type="ECO:0000313" key="4">
    <source>
        <dbReference type="EMBL" id="NEY80186.1"/>
    </source>
</evidence>
<organism evidence="4 5">
    <name type="scientific">Bacillus aquiflavi</name>
    <dbReference type="NCBI Taxonomy" id="2672567"/>
    <lineage>
        <taxon>Bacteria</taxon>
        <taxon>Bacillati</taxon>
        <taxon>Bacillota</taxon>
        <taxon>Bacilli</taxon>
        <taxon>Bacillales</taxon>
        <taxon>Bacillaceae</taxon>
        <taxon>Bacillus</taxon>
    </lineage>
</organism>
<dbReference type="GO" id="GO:0032259">
    <property type="term" value="P:methylation"/>
    <property type="evidence" value="ECO:0007669"/>
    <property type="project" value="UniProtKB-KW"/>
</dbReference>
<evidence type="ECO:0000313" key="3">
    <source>
        <dbReference type="EMBL" id="MBA4535810.1"/>
    </source>
</evidence>
<reference evidence="3 6" key="2">
    <citation type="submission" date="2020-07" db="EMBL/GenBank/DDBJ databases">
        <authorList>
            <person name="Feng H."/>
        </authorList>
    </citation>
    <scope>NUCLEOTIDE SEQUENCE [LARGE SCALE GENOMIC DNA]</scope>
    <source>
        <strain evidence="3">S-12</strain>
        <strain evidence="6">s-12</strain>
    </source>
</reference>
<evidence type="ECO:0000256" key="2">
    <source>
        <dbReference type="ARBA" id="ARBA00022679"/>
    </source>
</evidence>
<dbReference type="EMBL" id="JAAIWN010000002">
    <property type="protein sequence ID" value="NEY80186.1"/>
    <property type="molecule type" value="Genomic_DNA"/>
</dbReference>
<dbReference type="RefSeq" id="WP_163239336.1">
    <property type="nucleotide sequence ID" value="NZ_CP082780.1"/>
</dbReference>
<dbReference type="Pfam" id="PF02636">
    <property type="entry name" value="Methyltransf_28"/>
    <property type="match status" value="1"/>
</dbReference>
<dbReference type="InterPro" id="IPR003788">
    <property type="entry name" value="NDUFAF7"/>
</dbReference>
<accession>A0A6B3VXC8</accession>
<dbReference type="AlphaFoldDB" id="A0A6B3VXC8"/>
<dbReference type="PANTHER" id="PTHR12049:SF7">
    <property type="entry name" value="PROTEIN ARGININE METHYLTRANSFERASE NDUFAF7, MITOCHONDRIAL"/>
    <property type="match status" value="1"/>
</dbReference>
<comment type="caution">
    <text evidence="4">The sequence shown here is derived from an EMBL/GenBank/DDBJ whole genome shotgun (WGS) entry which is preliminary data.</text>
</comment>
<evidence type="ECO:0000313" key="6">
    <source>
        <dbReference type="Proteomes" id="UP000570010"/>
    </source>
</evidence>
<dbReference type="InterPro" id="IPR029063">
    <property type="entry name" value="SAM-dependent_MTases_sf"/>
</dbReference>
<dbReference type="Proteomes" id="UP000472971">
    <property type="component" value="Unassembled WGS sequence"/>
</dbReference>
<evidence type="ECO:0000313" key="5">
    <source>
        <dbReference type="Proteomes" id="UP000472971"/>
    </source>
</evidence>
<dbReference type="Proteomes" id="UP000570010">
    <property type="component" value="Unassembled WGS sequence"/>
</dbReference>
<proteinExistence type="predicted"/>
<dbReference type="Gene3D" id="3.40.50.12710">
    <property type="match status" value="1"/>
</dbReference>
<dbReference type="PANTHER" id="PTHR12049">
    <property type="entry name" value="PROTEIN ARGININE METHYLTRANSFERASE NDUFAF7, MITOCHONDRIAL"/>
    <property type="match status" value="1"/>
</dbReference>
<name>A0A6B3VXC8_9BACI</name>
<dbReference type="GO" id="GO:0035243">
    <property type="term" value="F:protein-arginine omega-N symmetric methyltransferase activity"/>
    <property type="evidence" value="ECO:0007669"/>
    <property type="project" value="TreeGrafter"/>
</dbReference>
<protein>
    <submittedName>
        <fullName evidence="4">SAM-dependent methyltransferase</fullName>
    </submittedName>
</protein>
<gene>
    <name evidence="4" type="ORF">G4D64_01325</name>
    <name evidence="3" type="ORF">H1Z61_01325</name>
</gene>